<reference evidence="2" key="1">
    <citation type="submission" date="2019-08" db="EMBL/GenBank/DDBJ databases">
        <authorList>
            <person name="Kucharzyk K."/>
            <person name="Murdoch R.W."/>
            <person name="Higgins S."/>
            <person name="Loffler F."/>
        </authorList>
    </citation>
    <scope>NUCLEOTIDE SEQUENCE</scope>
</reference>
<feature type="compositionally biased region" description="Acidic residues" evidence="1">
    <location>
        <begin position="493"/>
        <end position="502"/>
    </location>
</feature>
<dbReference type="AlphaFoldDB" id="A0A644W387"/>
<organism evidence="2">
    <name type="scientific">bioreactor metagenome</name>
    <dbReference type="NCBI Taxonomy" id="1076179"/>
    <lineage>
        <taxon>unclassified sequences</taxon>
        <taxon>metagenomes</taxon>
        <taxon>ecological metagenomes</taxon>
    </lineage>
</organism>
<feature type="compositionally biased region" description="Basic and acidic residues" evidence="1">
    <location>
        <begin position="28"/>
        <end position="48"/>
    </location>
</feature>
<feature type="compositionally biased region" description="Pro residues" evidence="1">
    <location>
        <begin position="1"/>
        <end position="10"/>
    </location>
</feature>
<name>A0A644W387_9ZZZZ</name>
<feature type="region of interest" description="Disordered" evidence="1">
    <location>
        <begin position="423"/>
        <end position="552"/>
    </location>
</feature>
<feature type="region of interest" description="Disordered" evidence="1">
    <location>
        <begin position="1"/>
        <end position="102"/>
    </location>
</feature>
<proteinExistence type="predicted"/>
<sequence>MGPEGFPPRGSPVVPGLGSPPHALSQEGGDHEEAVEDHPDGSEDHGQDDLEENAQKKTYFSPVEPGLEIGEEDGEGAEEFRQEEEQCGGAEERYGPVGAPDGQLREEFAQYGHVDRLEEDLRDGLGGVYGQEDEPEEGRAVGEDAVDEQRPVGREKPPGEEQACVLEVPLAPPAVPLEFVDEGGGRFLPASLQVVGEPDAVTGPAHESRFNVVVAEDVAAQRSFAGKAGKFAVLHERFHPDKGVVAAVLGVAELPEMEPCGQQGAVDVVGELLHPGDEGFPVHRLGGCLEDADVRPGLHDLNQPHQCLSRHDAVRIENGHVPVAFSPAPAEVGHVAALPLGVACPLPVEDTPEGAFFDAEAVPGLFLLHPDVRVGGVTQQEEVEPLQGSRLPDGVVGCPQPGDDPLHLFVVYGNEDGCPGGTVGDGKVEAVTGPGDPVGVLFRQQDDQSRDRGPEAHGNPGEEGCEHRHEEGVQQDASPVGQEPGHGVAGDDGRDEDNEEEQQAPPAPGAPPGRDRSAVSHWFSLRRAPASTAGETGRGMSSREGGPSLPPP</sequence>
<feature type="compositionally biased region" description="Basic and acidic residues" evidence="1">
    <location>
        <begin position="78"/>
        <end position="94"/>
    </location>
</feature>
<feature type="compositionally biased region" description="Basic and acidic residues" evidence="1">
    <location>
        <begin position="137"/>
        <end position="159"/>
    </location>
</feature>
<gene>
    <name evidence="2" type="ORF">SDC9_44395</name>
</gene>
<dbReference type="EMBL" id="VSSQ01000595">
    <property type="protein sequence ID" value="MPL98195.1"/>
    <property type="molecule type" value="Genomic_DNA"/>
</dbReference>
<feature type="compositionally biased region" description="Low complexity" evidence="1">
    <location>
        <begin position="11"/>
        <end position="21"/>
    </location>
</feature>
<accession>A0A644W387</accession>
<feature type="region of interest" description="Disordered" evidence="1">
    <location>
        <begin position="124"/>
        <end position="161"/>
    </location>
</feature>
<evidence type="ECO:0000313" key="2">
    <source>
        <dbReference type="EMBL" id="MPL98195.1"/>
    </source>
</evidence>
<feature type="compositionally biased region" description="Basic and acidic residues" evidence="1">
    <location>
        <begin position="444"/>
        <end position="455"/>
    </location>
</feature>
<protein>
    <submittedName>
        <fullName evidence="2">Uncharacterized protein</fullName>
    </submittedName>
</protein>
<evidence type="ECO:0000256" key="1">
    <source>
        <dbReference type="SAM" id="MobiDB-lite"/>
    </source>
</evidence>
<comment type="caution">
    <text evidence="2">The sequence shown here is derived from an EMBL/GenBank/DDBJ whole genome shotgun (WGS) entry which is preliminary data.</text>
</comment>